<evidence type="ECO:0000256" key="4">
    <source>
        <dbReference type="ARBA" id="ARBA00022553"/>
    </source>
</evidence>
<name>A0A328XVC0_9GAMM</name>
<keyword evidence="9" id="KW-0902">Two-component regulatory system</keyword>
<keyword evidence="8 11" id="KW-1133">Transmembrane helix</keyword>
<feature type="transmembrane region" description="Helical" evidence="11">
    <location>
        <begin position="152"/>
        <end position="172"/>
    </location>
</feature>
<evidence type="ECO:0000256" key="7">
    <source>
        <dbReference type="ARBA" id="ARBA00022777"/>
    </source>
</evidence>
<dbReference type="InterPro" id="IPR003594">
    <property type="entry name" value="HATPase_dom"/>
</dbReference>
<dbReference type="AlphaFoldDB" id="A0A328XVC0"/>
<gene>
    <name evidence="14" type="ORF">BCL93_10439</name>
</gene>
<keyword evidence="6 11" id="KW-0812">Transmembrane</keyword>
<evidence type="ECO:0000256" key="5">
    <source>
        <dbReference type="ARBA" id="ARBA00022679"/>
    </source>
</evidence>
<keyword evidence="10 11" id="KW-0472">Membrane</keyword>
<reference evidence="14 15" key="1">
    <citation type="submission" date="2018-06" db="EMBL/GenBank/DDBJ databases">
        <title>Comparative analysis of microorganisms from saline springs in Andes Mountain Range, Colombia.</title>
        <authorList>
            <person name="Rubin E."/>
        </authorList>
    </citation>
    <scope>NUCLEOTIDE SEQUENCE [LARGE SCALE GENOMIC DNA]</scope>
    <source>
        <strain evidence="14 15">USBA-857</strain>
    </source>
</reference>
<dbReference type="PROSITE" id="PS50885">
    <property type="entry name" value="HAMP"/>
    <property type="match status" value="1"/>
</dbReference>
<comment type="caution">
    <text evidence="14">The sequence shown here is derived from an EMBL/GenBank/DDBJ whole genome shotgun (WGS) entry which is preliminary data.</text>
</comment>
<dbReference type="InterPro" id="IPR036097">
    <property type="entry name" value="HisK_dim/P_sf"/>
</dbReference>
<accession>A0A328XVC0</accession>
<dbReference type="SUPFAM" id="SSF55874">
    <property type="entry name" value="ATPase domain of HSP90 chaperone/DNA topoisomerase II/histidine kinase"/>
    <property type="match status" value="1"/>
</dbReference>
<comment type="subcellular location">
    <subcellularLocation>
        <location evidence="2">Membrane</location>
    </subcellularLocation>
</comment>
<keyword evidence="4" id="KW-0597">Phosphoprotein</keyword>
<dbReference type="EMBL" id="QLSX01000004">
    <property type="protein sequence ID" value="RAR62063.1"/>
    <property type="molecule type" value="Genomic_DNA"/>
</dbReference>
<organism evidence="14 15">
    <name type="scientific">Onishia taeanensis</name>
    <dbReference type="NCBI Taxonomy" id="284577"/>
    <lineage>
        <taxon>Bacteria</taxon>
        <taxon>Pseudomonadati</taxon>
        <taxon>Pseudomonadota</taxon>
        <taxon>Gammaproteobacteria</taxon>
        <taxon>Oceanospirillales</taxon>
        <taxon>Halomonadaceae</taxon>
        <taxon>Onishia</taxon>
    </lineage>
</organism>
<evidence type="ECO:0000259" key="12">
    <source>
        <dbReference type="PROSITE" id="PS50109"/>
    </source>
</evidence>
<dbReference type="Pfam" id="PF00512">
    <property type="entry name" value="HisKA"/>
    <property type="match status" value="1"/>
</dbReference>
<dbReference type="Pfam" id="PF02518">
    <property type="entry name" value="HATPase_c"/>
    <property type="match status" value="1"/>
</dbReference>
<evidence type="ECO:0000256" key="3">
    <source>
        <dbReference type="ARBA" id="ARBA00012438"/>
    </source>
</evidence>
<protein>
    <recommendedName>
        <fullName evidence="3">histidine kinase</fullName>
        <ecNumber evidence="3">2.7.13.3</ecNumber>
    </recommendedName>
</protein>
<dbReference type="PROSITE" id="PS50109">
    <property type="entry name" value="HIS_KIN"/>
    <property type="match status" value="1"/>
</dbReference>
<dbReference type="InterPro" id="IPR050428">
    <property type="entry name" value="TCS_sensor_his_kinase"/>
</dbReference>
<dbReference type="EC" id="2.7.13.3" evidence="3"/>
<evidence type="ECO:0000256" key="11">
    <source>
        <dbReference type="SAM" id="Phobius"/>
    </source>
</evidence>
<feature type="domain" description="Histidine kinase" evidence="12">
    <location>
        <begin position="235"/>
        <end position="443"/>
    </location>
</feature>
<dbReference type="Gene3D" id="1.10.287.130">
    <property type="match status" value="1"/>
</dbReference>
<sequence>MMAIRSTPLRLTGTLIVVFVMFTLAGYATAYLVTRSSLNRELTAQLNQTVGAIQSVVEQDEIRERIEEIAAAANSRKLLLRYTEPGEAALGNLPSPVELQPNDIVRHTRLALQDKSLADSYLGWEGPVGGGQLTLLVGRDSLDELGETFAKVLLFSLIPALLLATTIGALVARKARNRMEAIRFTLTQLTSGHQDARVSISGDAEDDLGQIGIAINRMADAQEASIEALRQVSADIAHDLRTPIQRVSVLLHQLDDESLSESAQNVITQARDETAQIVTTFQALLQIAQLESGQARSTFTDVNLSELVLNLTDVFGPASEESGHQLTARTNGAVIVEGNPTLLGRLIANLIENALRHTPPGRILVQIDGEFDPVLTVSDEGPGIPEEERDRVLHRLYRLERSRTSEGSGLGLSLVAAIAELHNATLTLGDAKPGLSITVAFGK</sequence>
<dbReference type="RefSeq" id="WP_112054468.1">
    <property type="nucleotide sequence ID" value="NZ_QLSX01000004.1"/>
</dbReference>
<evidence type="ECO:0000313" key="14">
    <source>
        <dbReference type="EMBL" id="RAR62063.1"/>
    </source>
</evidence>
<dbReference type="SUPFAM" id="SSF47384">
    <property type="entry name" value="Homodimeric domain of signal transducing histidine kinase"/>
    <property type="match status" value="1"/>
</dbReference>
<feature type="transmembrane region" description="Helical" evidence="11">
    <location>
        <begin position="12"/>
        <end position="33"/>
    </location>
</feature>
<dbReference type="GO" id="GO:0000155">
    <property type="term" value="F:phosphorelay sensor kinase activity"/>
    <property type="evidence" value="ECO:0007669"/>
    <property type="project" value="InterPro"/>
</dbReference>
<dbReference type="OrthoDB" id="9804645at2"/>
<keyword evidence="7 14" id="KW-0418">Kinase</keyword>
<dbReference type="Proteomes" id="UP000249700">
    <property type="component" value="Unassembled WGS sequence"/>
</dbReference>
<dbReference type="GO" id="GO:0005886">
    <property type="term" value="C:plasma membrane"/>
    <property type="evidence" value="ECO:0007669"/>
    <property type="project" value="TreeGrafter"/>
</dbReference>
<evidence type="ECO:0000256" key="8">
    <source>
        <dbReference type="ARBA" id="ARBA00022989"/>
    </source>
</evidence>
<keyword evidence="5" id="KW-0808">Transferase</keyword>
<evidence type="ECO:0000256" key="2">
    <source>
        <dbReference type="ARBA" id="ARBA00004370"/>
    </source>
</evidence>
<dbReference type="Gene3D" id="3.30.565.10">
    <property type="entry name" value="Histidine kinase-like ATPase, C-terminal domain"/>
    <property type="match status" value="1"/>
</dbReference>
<dbReference type="CDD" id="cd00082">
    <property type="entry name" value="HisKA"/>
    <property type="match status" value="1"/>
</dbReference>
<feature type="domain" description="HAMP" evidence="13">
    <location>
        <begin position="173"/>
        <end position="227"/>
    </location>
</feature>
<evidence type="ECO:0000256" key="10">
    <source>
        <dbReference type="ARBA" id="ARBA00023136"/>
    </source>
</evidence>
<dbReference type="Gene3D" id="6.10.340.10">
    <property type="match status" value="1"/>
</dbReference>
<dbReference type="InterPro" id="IPR003660">
    <property type="entry name" value="HAMP_dom"/>
</dbReference>
<dbReference type="PRINTS" id="PR00344">
    <property type="entry name" value="BCTRLSENSOR"/>
</dbReference>
<dbReference type="SMART" id="SM00388">
    <property type="entry name" value="HisKA"/>
    <property type="match status" value="1"/>
</dbReference>
<evidence type="ECO:0000313" key="15">
    <source>
        <dbReference type="Proteomes" id="UP000249700"/>
    </source>
</evidence>
<dbReference type="InterPro" id="IPR036890">
    <property type="entry name" value="HATPase_C_sf"/>
</dbReference>
<evidence type="ECO:0000259" key="13">
    <source>
        <dbReference type="PROSITE" id="PS50885"/>
    </source>
</evidence>
<dbReference type="PANTHER" id="PTHR45436">
    <property type="entry name" value="SENSOR HISTIDINE KINASE YKOH"/>
    <property type="match status" value="1"/>
</dbReference>
<dbReference type="SMART" id="SM00387">
    <property type="entry name" value="HATPase_c"/>
    <property type="match status" value="1"/>
</dbReference>
<dbReference type="InterPro" id="IPR003661">
    <property type="entry name" value="HisK_dim/P_dom"/>
</dbReference>
<dbReference type="InterPro" id="IPR005467">
    <property type="entry name" value="His_kinase_dom"/>
</dbReference>
<dbReference type="PANTHER" id="PTHR45436:SF8">
    <property type="entry name" value="HISTIDINE KINASE"/>
    <property type="match status" value="1"/>
</dbReference>
<dbReference type="InterPro" id="IPR004358">
    <property type="entry name" value="Sig_transdc_His_kin-like_C"/>
</dbReference>
<evidence type="ECO:0000256" key="6">
    <source>
        <dbReference type="ARBA" id="ARBA00022692"/>
    </source>
</evidence>
<proteinExistence type="predicted"/>
<comment type="catalytic activity">
    <reaction evidence="1">
        <text>ATP + protein L-histidine = ADP + protein N-phospho-L-histidine.</text>
        <dbReference type="EC" id="2.7.13.3"/>
    </reaction>
</comment>
<evidence type="ECO:0000256" key="1">
    <source>
        <dbReference type="ARBA" id="ARBA00000085"/>
    </source>
</evidence>
<evidence type="ECO:0000256" key="9">
    <source>
        <dbReference type="ARBA" id="ARBA00023012"/>
    </source>
</evidence>